<dbReference type="PROSITE" id="PS51975">
    <property type="entry name" value="RNASE_H_2"/>
    <property type="match status" value="1"/>
</dbReference>
<dbReference type="InterPro" id="IPR036397">
    <property type="entry name" value="RNaseH_sf"/>
</dbReference>
<keyword evidence="13 14" id="KW-0464">Manganese</keyword>
<name>W9ELM9_9LACO</name>
<keyword evidence="10 14" id="KW-0479">Metal-binding</keyword>
<dbReference type="GO" id="GO:0005737">
    <property type="term" value="C:cytoplasm"/>
    <property type="evidence" value="ECO:0007669"/>
    <property type="project" value="UniProtKB-SubCell"/>
</dbReference>
<evidence type="ECO:0000256" key="15">
    <source>
        <dbReference type="PROSITE-ProRule" id="PRU01319"/>
    </source>
</evidence>
<dbReference type="HAMAP" id="MF_00052_B">
    <property type="entry name" value="RNase_HII_B"/>
    <property type="match status" value="1"/>
</dbReference>
<sequence length="252" mass="28138">MKVSEIKQRLQQVTMLTSPFLQAMETDDRQGVQQAVRQTRRRLLAEQQLQEDFQKRFHYEKQFWEMGQLVAGIDEVGRGPLAGPVVAAAVILPHDFAVLAVNDSKQLSDHKRRKLVPLIKQQAISYSSAVVSSEIIDQLNIYEATRLAMKKAVLGLLPKPNHLLVDAMTIDLPITQTKIIKGDTKSNSIAAASIIAKVTRDDLMIAYDQKFPGYGFAHNDGYGTQAHLTAMNRLGITPIHRRSFAPVKKLLG</sequence>
<dbReference type="EC" id="3.1.26.4" evidence="6 14"/>
<dbReference type="Proteomes" id="UP000019474">
    <property type="component" value="Unassembled WGS sequence"/>
</dbReference>
<dbReference type="GO" id="GO:0003723">
    <property type="term" value="F:RNA binding"/>
    <property type="evidence" value="ECO:0007669"/>
    <property type="project" value="UniProtKB-UniRule"/>
</dbReference>
<evidence type="ECO:0000313" key="19">
    <source>
        <dbReference type="Proteomes" id="UP000019474"/>
    </source>
</evidence>
<comment type="cofactor">
    <cofactor evidence="14 15">
        <name>Mn(2+)</name>
        <dbReference type="ChEBI" id="CHEBI:29035"/>
    </cofactor>
    <cofactor evidence="14 15">
        <name>Mg(2+)</name>
        <dbReference type="ChEBI" id="CHEBI:18420"/>
    </cofactor>
    <text evidence="14 15">Manganese or magnesium. Binds 1 divalent metal ion per monomer in the absence of substrate. May bind a second metal ion after substrate binding.</text>
</comment>
<dbReference type="InterPro" id="IPR012337">
    <property type="entry name" value="RNaseH-like_sf"/>
</dbReference>
<dbReference type="PANTHER" id="PTHR10954">
    <property type="entry name" value="RIBONUCLEASE H2 SUBUNIT A"/>
    <property type="match status" value="1"/>
</dbReference>
<dbReference type="RefSeq" id="WP_009166272.1">
    <property type="nucleotide sequence ID" value="NZ_ALXG01000022.1"/>
</dbReference>
<evidence type="ECO:0000313" key="18">
    <source>
        <dbReference type="EMBL" id="ETO40584.1"/>
    </source>
</evidence>
<organism evidence="18 19">
    <name type="scientific">Fructilactobacillus florum 8D</name>
    <dbReference type="NCBI Taxonomy" id="1221538"/>
    <lineage>
        <taxon>Bacteria</taxon>
        <taxon>Bacillati</taxon>
        <taxon>Bacillota</taxon>
        <taxon>Bacilli</taxon>
        <taxon>Lactobacillales</taxon>
        <taxon>Lactobacillaceae</taxon>
        <taxon>Fructilactobacillus</taxon>
    </lineage>
</organism>
<dbReference type="GO" id="GO:0006298">
    <property type="term" value="P:mismatch repair"/>
    <property type="evidence" value="ECO:0007669"/>
    <property type="project" value="TreeGrafter"/>
</dbReference>
<dbReference type="AlphaFoldDB" id="W9ELM9"/>
<dbReference type="NCBIfam" id="NF000594">
    <property type="entry name" value="PRK00015.1-1"/>
    <property type="match status" value="1"/>
</dbReference>
<comment type="catalytic activity">
    <reaction evidence="1 14 15 16">
        <text>Endonucleolytic cleavage to 5'-phosphomonoester.</text>
        <dbReference type="EC" id="3.1.26.4"/>
    </reaction>
</comment>
<gene>
    <name evidence="14" type="primary">rnhB</name>
    <name evidence="18" type="ORF">B808_485</name>
</gene>
<feature type="binding site" evidence="14 15">
    <location>
        <position position="74"/>
    </location>
    <ligand>
        <name>a divalent metal cation</name>
        <dbReference type="ChEBI" id="CHEBI:60240"/>
    </ligand>
</feature>
<evidence type="ECO:0000256" key="5">
    <source>
        <dbReference type="ARBA" id="ARBA00007383"/>
    </source>
</evidence>
<feature type="binding site" evidence="14 15">
    <location>
        <position position="166"/>
    </location>
    <ligand>
        <name>a divalent metal cation</name>
        <dbReference type="ChEBI" id="CHEBI:60240"/>
    </ligand>
</feature>
<comment type="caution">
    <text evidence="18">The sequence shown here is derived from an EMBL/GenBank/DDBJ whole genome shotgun (WGS) entry which is preliminary data.</text>
</comment>
<dbReference type="GO" id="GO:0043137">
    <property type="term" value="P:DNA replication, removal of RNA primer"/>
    <property type="evidence" value="ECO:0007669"/>
    <property type="project" value="TreeGrafter"/>
</dbReference>
<evidence type="ECO:0000256" key="9">
    <source>
        <dbReference type="ARBA" id="ARBA00022722"/>
    </source>
</evidence>
<protein>
    <recommendedName>
        <fullName evidence="7 14">Ribonuclease HII</fullName>
        <shortName evidence="14">RNase HII</shortName>
        <ecNumber evidence="6 14">3.1.26.4</ecNumber>
    </recommendedName>
</protein>
<dbReference type="GO" id="GO:0004523">
    <property type="term" value="F:RNA-DNA hybrid ribonuclease activity"/>
    <property type="evidence" value="ECO:0007669"/>
    <property type="project" value="UniProtKB-UniRule"/>
</dbReference>
<keyword evidence="12 14" id="KW-0378">Hydrolase</keyword>
<evidence type="ECO:0000256" key="3">
    <source>
        <dbReference type="ARBA" id="ARBA00004065"/>
    </source>
</evidence>
<dbReference type="InterPro" id="IPR022898">
    <property type="entry name" value="RNase_HII"/>
</dbReference>
<dbReference type="CDD" id="cd07182">
    <property type="entry name" value="RNase_HII_bacteria_HII_like"/>
    <property type="match status" value="1"/>
</dbReference>
<dbReference type="FunFam" id="3.30.420.10:FF:000006">
    <property type="entry name" value="Ribonuclease HII"/>
    <property type="match status" value="1"/>
</dbReference>
<keyword evidence="8 14" id="KW-0963">Cytoplasm</keyword>
<dbReference type="InterPro" id="IPR001352">
    <property type="entry name" value="RNase_HII/HIII"/>
</dbReference>
<comment type="similarity">
    <text evidence="5 14 16">Belongs to the RNase HII family.</text>
</comment>
<keyword evidence="11 14" id="KW-0255">Endonuclease</keyword>
<dbReference type="OrthoDB" id="9803420at2"/>
<accession>W9ELM9</accession>
<comment type="cofactor">
    <cofactor evidence="2">
        <name>Mg(2+)</name>
        <dbReference type="ChEBI" id="CHEBI:18420"/>
    </cofactor>
</comment>
<evidence type="ECO:0000256" key="16">
    <source>
        <dbReference type="RuleBase" id="RU003515"/>
    </source>
</evidence>
<comment type="function">
    <text evidence="3 14 16">Endonuclease that specifically degrades the RNA of RNA-DNA hybrids.</text>
</comment>
<evidence type="ECO:0000256" key="10">
    <source>
        <dbReference type="ARBA" id="ARBA00022723"/>
    </source>
</evidence>
<dbReference type="GO" id="GO:0030145">
    <property type="term" value="F:manganese ion binding"/>
    <property type="evidence" value="ECO:0007669"/>
    <property type="project" value="UniProtKB-UniRule"/>
</dbReference>
<evidence type="ECO:0000256" key="2">
    <source>
        <dbReference type="ARBA" id="ARBA00001946"/>
    </source>
</evidence>
<keyword evidence="19" id="KW-1185">Reference proteome</keyword>
<dbReference type="Pfam" id="PF01351">
    <property type="entry name" value="RNase_HII"/>
    <property type="match status" value="1"/>
</dbReference>
<evidence type="ECO:0000256" key="11">
    <source>
        <dbReference type="ARBA" id="ARBA00022759"/>
    </source>
</evidence>
<evidence type="ECO:0000259" key="17">
    <source>
        <dbReference type="PROSITE" id="PS51975"/>
    </source>
</evidence>
<dbReference type="PATRIC" id="fig|1221538.3.peg.488"/>
<evidence type="ECO:0000256" key="6">
    <source>
        <dbReference type="ARBA" id="ARBA00012180"/>
    </source>
</evidence>
<dbReference type="SUPFAM" id="SSF53098">
    <property type="entry name" value="Ribonuclease H-like"/>
    <property type="match status" value="1"/>
</dbReference>
<evidence type="ECO:0000256" key="4">
    <source>
        <dbReference type="ARBA" id="ARBA00004496"/>
    </source>
</evidence>
<dbReference type="GO" id="GO:0032299">
    <property type="term" value="C:ribonuclease H2 complex"/>
    <property type="evidence" value="ECO:0007669"/>
    <property type="project" value="TreeGrafter"/>
</dbReference>
<feature type="binding site" evidence="14 15">
    <location>
        <position position="75"/>
    </location>
    <ligand>
        <name>a divalent metal cation</name>
        <dbReference type="ChEBI" id="CHEBI:60240"/>
    </ligand>
</feature>
<evidence type="ECO:0000256" key="8">
    <source>
        <dbReference type="ARBA" id="ARBA00022490"/>
    </source>
</evidence>
<dbReference type="Gene3D" id="3.30.420.10">
    <property type="entry name" value="Ribonuclease H-like superfamily/Ribonuclease H"/>
    <property type="match status" value="1"/>
</dbReference>
<feature type="domain" description="RNase H type-2" evidence="17">
    <location>
        <begin position="68"/>
        <end position="252"/>
    </location>
</feature>
<evidence type="ECO:0000256" key="12">
    <source>
        <dbReference type="ARBA" id="ARBA00022801"/>
    </source>
</evidence>
<keyword evidence="9 14" id="KW-0540">Nuclease</keyword>
<dbReference type="PANTHER" id="PTHR10954:SF18">
    <property type="entry name" value="RIBONUCLEASE HII"/>
    <property type="match status" value="1"/>
</dbReference>
<evidence type="ECO:0000256" key="13">
    <source>
        <dbReference type="ARBA" id="ARBA00023211"/>
    </source>
</evidence>
<dbReference type="NCBIfam" id="NF000595">
    <property type="entry name" value="PRK00015.1-3"/>
    <property type="match status" value="1"/>
</dbReference>
<evidence type="ECO:0000256" key="7">
    <source>
        <dbReference type="ARBA" id="ARBA00019179"/>
    </source>
</evidence>
<dbReference type="InterPro" id="IPR024567">
    <property type="entry name" value="RNase_HII/HIII_dom"/>
</dbReference>
<evidence type="ECO:0000256" key="1">
    <source>
        <dbReference type="ARBA" id="ARBA00000077"/>
    </source>
</evidence>
<dbReference type="EMBL" id="ALXG01000022">
    <property type="protein sequence ID" value="ETO40584.1"/>
    <property type="molecule type" value="Genomic_DNA"/>
</dbReference>
<proteinExistence type="inferred from homology"/>
<evidence type="ECO:0000256" key="14">
    <source>
        <dbReference type="HAMAP-Rule" id="MF_00052"/>
    </source>
</evidence>
<comment type="subcellular location">
    <subcellularLocation>
        <location evidence="4 14">Cytoplasm</location>
    </subcellularLocation>
</comment>
<reference evidence="18 19" key="1">
    <citation type="submission" date="2012-08" db="EMBL/GenBank/DDBJ databases">
        <title>Genome sequencing of Lactobacillus florum 8D.</title>
        <authorList>
            <person name="Kim E.B."/>
            <person name="Marco M.L."/>
        </authorList>
    </citation>
    <scope>NUCLEOTIDE SEQUENCE [LARGE SCALE GENOMIC DNA]</scope>
    <source>
        <strain evidence="18 19">8D</strain>
    </source>
</reference>